<proteinExistence type="predicted"/>
<name>A0A179BER1_RHILE</name>
<keyword evidence="1" id="KW-0812">Transmembrane</keyword>
<feature type="transmembrane region" description="Helical" evidence="1">
    <location>
        <begin position="85"/>
        <end position="104"/>
    </location>
</feature>
<comment type="caution">
    <text evidence="2">The sequence shown here is derived from an EMBL/GenBank/DDBJ whole genome shotgun (WGS) entry which is preliminary data.</text>
</comment>
<feature type="transmembrane region" description="Helical" evidence="1">
    <location>
        <begin position="21"/>
        <end position="43"/>
    </location>
</feature>
<gene>
    <name evidence="2" type="ORF">A4U53_05925</name>
</gene>
<evidence type="ECO:0000313" key="2">
    <source>
        <dbReference type="EMBL" id="OAP89849.1"/>
    </source>
</evidence>
<keyword evidence="1" id="KW-0472">Membrane</keyword>
<dbReference type="AlphaFoldDB" id="A0A179BER1"/>
<accession>A0A179BER1</accession>
<feature type="transmembrane region" description="Helical" evidence="1">
    <location>
        <begin position="116"/>
        <end position="133"/>
    </location>
</feature>
<sequence length="194" mass="21717">MNTLKSANGKEEKADNEMRRQLLALLFAVLVTFIIAVLAYGFFLLHAETACYLAASSIYTEIWPTNLQDADVLLGAGYARPDSCILLSTRSVISAVMLIYIFYLFVSQIWIKDASYVPKLIPISVFLILGYLYTSTKVISTEPASIYTISTHSGVAVNLIKSYVKICGLYLGISLFIQRMFALLRLKYNTGRER</sequence>
<protein>
    <submittedName>
        <fullName evidence="2">Uncharacterized protein</fullName>
    </submittedName>
</protein>
<organism evidence="2">
    <name type="scientific">Rhizobium leguminosarum</name>
    <dbReference type="NCBI Taxonomy" id="384"/>
    <lineage>
        <taxon>Bacteria</taxon>
        <taxon>Pseudomonadati</taxon>
        <taxon>Pseudomonadota</taxon>
        <taxon>Alphaproteobacteria</taxon>
        <taxon>Hyphomicrobiales</taxon>
        <taxon>Rhizobiaceae</taxon>
        <taxon>Rhizobium/Agrobacterium group</taxon>
        <taxon>Rhizobium</taxon>
    </lineage>
</organism>
<keyword evidence="1" id="KW-1133">Transmembrane helix</keyword>
<dbReference type="EMBL" id="LWBS01000428">
    <property type="protein sequence ID" value="OAP89849.1"/>
    <property type="molecule type" value="Genomic_DNA"/>
</dbReference>
<feature type="transmembrane region" description="Helical" evidence="1">
    <location>
        <begin position="163"/>
        <end position="184"/>
    </location>
</feature>
<evidence type="ECO:0000256" key="1">
    <source>
        <dbReference type="SAM" id="Phobius"/>
    </source>
</evidence>
<reference evidence="2" key="1">
    <citation type="submission" date="2016-04" db="EMBL/GenBank/DDBJ databases">
        <title>Fast-growing isolate from the root nodules of Vavilovia formosa.</title>
        <authorList>
            <person name="Kimeklis A."/>
            <person name="Safronova V."/>
            <person name="Belimov A."/>
            <person name="Andronov E."/>
        </authorList>
    </citation>
    <scope>NUCLEOTIDE SEQUENCE [LARGE SCALE GENOMIC DNA]</scope>
    <source>
        <strain evidence="2">Vaf-46</strain>
    </source>
</reference>